<feature type="compositionally biased region" description="Low complexity" evidence="1">
    <location>
        <begin position="279"/>
        <end position="293"/>
    </location>
</feature>
<feature type="region of interest" description="Disordered" evidence="1">
    <location>
        <begin position="272"/>
        <end position="303"/>
    </location>
</feature>
<feature type="compositionally biased region" description="Basic and acidic residues" evidence="1">
    <location>
        <begin position="28"/>
        <end position="38"/>
    </location>
</feature>
<dbReference type="Proteomes" id="UP000723463">
    <property type="component" value="Unassembled WGS sequence"/>
</dbReference>
<feature type="region of interest" description="Disordered" evidence="1">
    <location>
        <begin position="147"/>
        <end position="204"/>
    </location>
</feature>
<comment type="caution">
    <text evidence="2">The sequence shown here is derived from an EMBL/GenBank/DDBJ whole genome shotgun (WGS) entry which is preliminary data.</text>
</comment>
<feature type="compositionally biased region" description="Basic and acidic residues" evidence="1">
    <location>
        <begin position="225"/>
        <end position="234"/>
    </location>
</feature>
<sequence length="326" mass="36233">MASRTQSEEADDEVVDGEDEGEDTMDEIEGKSQIEDNNKNNVRKKLKGGGGENEKNDYDSDNAEDLHIVERSMQRCIEAAHTVIAIIRIFDDTMTNLIMQLAKTEDSAVESEIREELEVCFRFFSILGPYWKDTDEKAKVLRDLLSTHDNKNKQQGPNNNEEDEDDQDHEEGDDDDDEGGNGSGGGGGVEDDEGDEYSADDDGGAEQSLQDLMIADALLDLSNRPPRENYERRRAASRSMPSSSRKVEAIAATITALAFRIITVELSTTRIQEPTSGANNSNSSNNSSNNSQSEPDRSPSVPAFTIGIFTTHNHTFQPFRHHQLYH</sequence>
<feature type="compositionally biased region" description="Acidic residues" evidence="1">
    <location>
        <begin position="189"/>
        <end position="204"/>
    </location>
</feature>
<name>A0A9P6K476_9FUNG</name>
<organism evidence="2 3">
    <name type="scientific">Mortierella hygrophila</name>
    <dbReference type="NCBI Taxonomy" id="979708"/>
    <lineage>
        <taxon>Eukaryota</taxon>
        <taxon>Fungi</taxon>
        <taxon>Fungi incertae sedis</taxon>
        <taxon>Mucoromycota</taxon>
        <taxon>Mortierellomycotina</taxon>
        <taxon>Mortierellomycetes</taxon>
        <taxon>Mortierellales</taxon>
        <taxon>Mortierellaceae</taxon>
        <taxon>Mortierella</taxon>
    </lineage>
</organism>
<keyword evidence="3" id="KW-1185">Reference proteome</keyword>
<proteinExistence type="predicted"/>
<gene>
    <name evidence="2" type="ORF">EC957_011302</name>
</gene>
<protein>
    <submittedName>
        <fullName evidence="2">Uncharacterized protein</fullName>
    </submittedName>
</protein>
<feature type="region of interest" description="Disordered" evidence="1">
    <location>
        <begin position="1"/>
        <end position="59"/>
    </location>
</feature>
<feature type="region of interest" description="Disordered" evidence="1">
    <location>
        <begin position="218"/>
        <end position="245"/>
    </location>
</feature>
<reference evidence="2" key="1">
    <citation type="journal article" date="2020" name="Fungal Divers.">
        <title>Resolving the Mortierellaceae phylogeny through synthesis of multi-gene phylogenetics and phylogenomics.</title>
        <authorList>
            <person name="Vandepol N."/>
            <person name="Liber J."/>
            <person name="Desiro A."/>
            <person name="Na H."/>
            <person name="Kennedy M."/>
            <person name="Barry K."/>
            <person name="Grigoriev I.V."/>
            <person name="Miller A.N."/>
            <person name="O'Donnell K."/>
            <person name="Stajich J.E."/>
            <person name="Bonito G."/>
        </authorList>
    </citation>
    <scope>NUCLEOTIDE SEQUENCE</scope>
    <source>
        <strain evidence="2">NRRL 2591</strain>
    </source>
</reference>
<evidence type="ECO:0000313" key="2">
    <source>
        <dbReference type="EMBL" id="KAF9545061.1"/>
    </source>
</evidence>
<dbReference type="AlphaFoldDB" id="A0A9P6K476"/>
<evidence type="ECO:0000313" key="3">
    <source>
        <dbReference type="Proteomes" id="UP000723463"/>
    </source>
</evidence>
<feature type="compositionally biased region" description="Acidic residues" evidence="1">
    <location>
        <begin position="160"/>
        <end position="179"/>
    </location>
</feature>
<dbReference type="EMBL" id="JAAAXW010000079">
    <property type="protein sequence ID" value="KAF9545061.1"/>
    <property type="molecule type" value="Genomic_DNA"/>
</dbReference>
<evidence type="ECO:0000256" key="1">
    <source>
        <dbReference type="SAM" id="MobiDB-lite"/>
    </source>
</evidence>
<accession>A0A9P6K476</accession>
<feature type="compositionally biased region" description="Acidic residues" evidence="1">
    <location>
        <begin position="8"/>
        <end position="27"/>
    </location>
</feature>